<dbReference type="EMBL" id="JAHMHR010000007">
    <property type="protein sequence ID" value="KAK1689705.1"/>
    <property type="molecule type" value="Genomic_DNA"/>
</dbReference>
<reference evidence="1" key="1">
    <citation type="submission" date="2021-06" db="EMBL/GenBank/DDBJ databases">
        <title>Comparative genomics, transcriptomics and evolutionary studies reveal genomic signatures of adaptation to plant cell wall in hemibiotrophic fungi.</title>
        <authorList>
            <consortium name="DOE Joint Genome Institute"/>
            <person name="Baroncelli R."/>
            <person name="Diaz J.F."/>
            <person name="Benocci T."/>
            <person name="Peng M."/>
            <person name="Battaglia E."/>
            <person name="Haridas S."/>
            <person name="Andreopoulos W."/>
            <person name="Labutti K."/>
            <person name="Pangilinan J."/>
            <person name="Floch G.L."/>
            <person name="Makela M.R."/>
            <person name="Henrissat B."/>
            <person name="Grigoriev I.V."/>
            <person name="Crouch J.A."/>
            <person name="De Vries R.P."/>
            <person name="Sukno S.A."/>
            <person name="Thon M.R."/>
        </authorList>
    </citation>
    <scope>NUCLEOTIDE SEQUENCE</scope>
    <source>
        <strain evidence="1">CBS 193.32</strain>
    </source>
</reference>
<gene>
    <name evidence="1" type="ORF">BDP55DRAFT_376045</name>
</gene>
<proteinExistence type="predicted"/>
<evidence type="ECO:0000313" key="1">
    <source>
        <dbReference type="EMBL" id="KAK1689705.1"/>
    </source>
</evidence>
<dbReference type="GeneID" id="85451656"/>
<name>A0AAJ0AVN8_9PEZI</name>
<accession>A0AAJ0AVN8</accession>
<dbReference type="Proteomes" id="UP001224890">
    <property type="component" value="Unassembled WGS sequence"/>
</dbReference>
<keyword evidence="2" id="KW-1185">Reference proteome</keyword>
<dbReference type="AlphaFoldDB" id="A0AAJ0AVN8"/>
<organism evidence="1 2">
    <name type="scientific">Colletotrichum godetiae</name>
    <dbReference type="NCBI Taxonomy" id="1209918"/>
    <lineage>
        <taxon>Eukaryota</taxon>
        <taxon>Fungi</taxon>
        <taxon>Dikarya</taxon>
        <taxon>Ascomycota</taxon>
        <taxon>Pezizomycotina</taxon>
        <taxon>Sordariomycetes</taxon>
        <taxon>Hypocreomycetidae</taxon>
        <taxon>Glomerellales</taxon>
        <taxon>Glomerellaceae</taxon>
        <taxon>Colletotrichum</taxon>
        <taxon>Colletotrichum acutatum species complex</taxon>
    </lineage>
</organism>
<sequence>MGKPSSAKSCERVLFILSRSDRRLLETTQGLLVAYVCLAHLQDHLHKNIEMVARCMLTASRLLITADSHMDVEKSMTLALERPTPNPLDTIHPHEAKHDFNRGPCFQRKQMSRIGCFIDVACREQKRKMKTDRRVTMSVNSFRYPGFPVEGSPIPSSATCWPLNLLGGYAKYVSQVKVRQETAIYASSKESWPLDLNFRLAAGYRPERTPEASCDMRRIRTPMRLKGVQ</sequence>
<evidence type="ECO:0000313" key="2">
    <source>
        <dbReference type="Proteomes" id="UP001224890"/>
    </source>
</evidence>
<dbReference type="RefSeq" id="XP_060433400.1">
    <property type="nucleotide sequence ID" value="XM_060567130.1"/>
</dbReference>
<protein>
    <submittedName>
        <fullName evidence="1">Uncharacterized protein</fullName>
    </submittedName>
</protein>
<comment type="caution">
    <text evidence="1">The sequence shown here is derived from an EMBL/GenBank/DDBJ whole genome shotgun (WGS) entry which is preliminary data.</text>
</comment>